<dbReference type="InterPro" id="IPR038081">
    <property type="entry name" value="CalX-like_sf"/>
</dbReference>
<name>A0ABT1B2U8_9FLAO</name>
<protein>
    <recommendedName>
        <fullName evidence="3">Calx-beta domain-containing protein</fullName>
    </recommendedName>
</protein>
<evidence type="ECO:0008006" key="3">
    <source>
        <dbReference type="Google" id="ProtNLM"/>
    </source>
</evidence>
<proteinExistence type="predicted"/>
<accession>A0ABT1B2U8</accession>
<gene>
    <name evidence="1" type="ORF">NG653_13795</name>
</gene>
<evidence type="ECO:0000313" key="1">
    <source>
        <dbReference type="EMBL" id="MCO5725933.1"/>
    </source>
</evidence>
<evidence type="ECO:0000313" key="2">
    <source>
        <dbReference type="Proteomes" id="UP001206312"/>
    </source>
</evidence>
<dbReference type="PROSITE" id="PS51257">
    <property type="entry name" value="PROKAR_LIPOPROTEIN"/>
    <property type="match status" value="1"/>
</dbReference>
<dbReference type="Proteomes" id="UP001206312">
    <property type="component" value="Unassembled WGS sequence"/>
</dbReference>
<keyword evidence="2" id="KW-1185">Reference proteome</keyword>
<dbReference type="EMBL" id="JAMXIB010000016">
    <property type="protein sequence ID" value="MCO5725933.1"/>
    <property type="molecule type" value="Genomic_DNA"/>
</dbReference>
<comment type="caution">
    <text evidence="1">The sequence shown here is derived from an EMBL/GenBank/DDBJ whole genome shotgun (WGS) entry which is preliminary data.</text>
</comment>
<reference evidence="1 2" key="1">
    <citation type="submission" date="2022-06" db="EMBL/GenBank/DDBJ databases">
        <authorList>
            <person name="Xuan X."/>
        </authorList>
    </citation>
    <scope>NUCLEOTIDE SEQUENCE [LARGE SCALE GENOMIC DNA]</scope>
    <source>
        <strain evidence="1 2">2V75</strain>
    </source>
</reference>
<organism evidence="1 2">
    <name type="scientific">Robiginitalea marina</name>
    <dbReference type="NCBI Taxonomy" id="2954105"/>
    <lineage>
        <taxon>Bacteria</taxon>
        <taxon>Pseudomonadati</taxon>
        <taxon>Bacteroidota</taxon>
        <taxon>Flavobacteriia</taxon>
        <taxon>Flavobacteriales</taxon>
        <taxon>Flavobacteriaceae</taxon>
        <taxon>Robiginitalea</taxon>
    </lineage>
</organism>
<sequence>MRKFLYILFVSLGFLMSCEEDLVIFDEGDGFIQVERTSASTSEDGAPMSTTISLGTETNDSGISVNFDVIIESGDASRFTITPANGVLDIPAGEFSGEIVVTPIDNIDADGNAVIRVELSESNPLPIGVGGLGLERTGATFTINDNDCPTEISESYRVNVFAFGAEAPAHSVALIPVAGTDNQWTVTSAWGPEFVAWATGDPGFSGAFPYSGTIVLNDDFSVEFIGDAAWATGGIGSYSACDDQFTITLTQALFTTAFTVDIVMTGQ</sequence>
<dbReference type="SUPFAM" id="SSF141072">
    <property type="entry name" value="CalX-like"/>
    <property type="match status" value="1"/>
</dbReference>
<dbReference type="RefSeq" id="WP_252742305.1">
    <property type="nucleotide sequence ID" value="NZ_JAMXIB010000016.1"/>
</dbReference>
<dbReference type="Gene3D" id="2.60.40.2030">
    <property type="match status" value="1"/>
</dbReference>